<dbReference type="STRING" id="322505.SAMN04487836_11450"/>
<evidence type="ECO:0000313" key="2">
    <source>
        <dbReference type="Proteomes" id="UP000183028"/>
    </source>
</evidence>
<organism evidence="1 2">
    <name type="scientific">Sharpea azabuensis</name>
    <dbReference type="NCBI Taxonomy" id="322505"/>
    <lineage>
        <taxon>Bacteria</taxon>
        <taxon>Bacillati</taxon>
        <taxon>Bacillota</taxon>
        <taxon>Erysipelotrichia</taxon>
        <taxon>Erysipelotrichales</taxon>
        <taxon>Coprobacillaceae</taxon>
        <taxon>Sharpea</taxon>
    </lineage>
</organism>
<dbReference type="EMBL" id="FNYK01000002">
    <property type="protein sequence ID" value="SEI38673.1"/>
    <property type="molecule type" value="Genomic_DNA"/>
</dbReference>
<reference evidence="2" key="1">
    <citation type="submission" date="2016-10" db="EMBL/GenBank/DDBJ databases">
        <authorList>
            <person name="Varghese N."/>
        </authorList>
    </citation>
    <scope>NUCLEOTIDE SEQUENCE [LARGE SCALE GENOMIC DNA]</scope>
    <source>
        <strain evidence="2">DSM 20406</strain>
    </source>
</reference>
<protein>
    <submittedName>
        <fullName evidence="1">Uncharacterized protein</fullName>
    </submittedName>
</protein>
<keyword evidence="2" id="KW-1185">Reference proteome</keyword>
<dbReference type="RefSeq" id="WP_173320611.1">
    <property type="nucleotide sequence ID" value="NZ_CACZLD010000025.1"/>
</dbReference>
<sequence>MHLTNWYIKNHFLVGTMSNGEMYIGRIEDIEEEDDNYLICTEHGCFLCLKIDQKQ</sequence>
<dbReference type="AlphaFoldDB" id="A0A1H6Q4E5"/>
<gene>
    <name evidence="1" type="ORF">SAMN04487834_10023</name>
</gene>
<evidence type="ECO:0000313" key="1">
    <source>
        <dbReference type="EMBL" id="SEI38673.1"/>
    </source>
</evidence>
<proteinExistence type="predicted"/>
<accession>A0A1H6Q4E5</accession>
<dbReference type="Proteomes" id="UP000183028">
    <property type="component" value="Unassembled WGS sequence"/>
</dbReference>
<name>A0A1H6Q4E5_9FIRM</name>